<dbReference type="Gene3D" id="3.50.50.60">
    <property type="entry name" value="FAD/NAD(P)-binding domain"/>
    <property type="match status" value="1"/>
</dbReference>
<evidence type="ECO:0000256" key="2">
    <source>
        <dbReference type="ARBA" id="ARBA00022630"/>
    </source>
</evidence>
<evidence type="ECO:0000259" key="6">
    <source>
        <dbReference type="Pfam" id="PF01266"/>
    </source>
</evidence>
<feature type="domain" description="FAD dependent oxidoreductase" evidence="6">
    <location>
        <begin position="15"/>
        <end position="279"/>
    </location>
</feature>
<dbReference type="EMBL" id="JBHSED010000003">
    <property type="protein sequence ID" value="MFC4302412.1"/>
    <property type="molecule type" value="Genomic_DNA"/>
</dbReference>
<sequence>MKSGGEKGSRYKKVDYLIIGAGIMGLTIARELRRREPSASICVIEKETQIAMHASGRNSGVLHAGFYYSADSLKARFTRDGNRAMTRYCEENGLKINRCGKLIVAANEAELEGLEELKRRGDANGVELVWMDEEQVRSVDPNVSTFRKALYSPSTSSVDPVEVCQQLKWENSHNNVEFRFNTVYLKHQDNRATTNRGIIEYGYLVNAAGLYADKIAHRYGFGKKYTIIPFKGIYLKYAKNKTDVRTNVYPVPNLGNPFLGVHFTKTVDDSVKIGPTAIPALWRENYAGLQRFKLGEFVQIVYYEAKLLWKNAFHFRSLAFAELRKISKKNFIGLSLRMVKELDAGGFGSFLRPGIRAQLLNKETLELVQDFVLEGDSRSMHVLNAVSPAFTCSLPFAEYVADEIARQQAPAAVRPDRSNVKIYKRSVGT</sequence>
<proteinExistence type="inferred from homology"/>
<dbReference type="EC" id="1.1.3.-" evidence="7"/>
<keyword evidence="3" id="KW-0274">FAD</keyword>
<dbReference type="GO" id="GO:0016491">
    <property type="term" value="F:oxidoreductase activity"/>
    <property type="evidence" value="ECO:0007669"/>
    <property type="project" value="UniProtKB-KW"/>
</dbReference>
<dbReference type="PANTHER" id="PTHR43104:SF2">
    <property type="entry name" value="L-2-HYDROXYGLUTARATE DEHYDROGENASE, MITOCHONDRIAL"/>
    <property type="match status" value="1"/>
</dbReference>
<accession>A0ABV8S6A4</accession>
<comment type="cofactor">
    <cofactor evidence="1">
        <name>FAD</name>
        <dbReference type="ChEBI" id="CHEBI:57692"/>
    </cofactor>
</comment>
<dbReference type="Proteomes" id="UP001595755">
    <property type="component" value="Unassembled WGS sequence"/>
</dbReference>
<dbReference type="InterPro" id="IPR006076">
    <property type="entry name" value="FAD-dep_OxRdtase"/>
</dbReference>
<evidence type="ECO:0000256" key="1">
    <source>
        <dbReference type="ARBA" id="ARBA00001974"/>
    </source>
</evidence>
<comment type="caution">
    <text evidence="7">The sequence shown here is derived from an EMBL/GenBank/DDBJ whole genome shotgun (WGS) entry which is preliminary data.</text>
</comment>
<organism evidence="7 8">
    <name type="scientific">Cohnella boryungensis</name>
    <dbReference type="NCBI Taxonomy" id="768479"/>
    <lineage>
        <taxon>Bacteria</taxon>
        <taxon>Bacillati</taxon>
        <taxon>Bacillota</taxon>
        <taxon>Bacilli</taxon>
        <taxon>Bacillales</taxon>
        <taxon>Paenibacillaceae</taxon>
        <taxon>Cohnella</taxon>
    </lineage>
</organism>
<gene>
    <name evidence="7" type="primary">lhgO</name>
    <name evidence="7" type="ORF">ACFO1S_03010</name>
</gene>
<name>A0ABV8S6A4_9BACL</name>
<keyword evidence="2" id="KW-0285">Flavoprotein</keyword>
<dbReference type="RefSeq" id="WP_204600722.1">
    <property type="nucleotide sequence ID" value="NZ_JBHSED010000003.1"/>
</dbReference>
<protein>
    <submittedName>
        <fullName evidence="7">L-2-hydroxyglutarate oxidase</fullName>
        <ecNumber evidence="7">1.1.3.-</ecNumber>
    </submittedName>
</protein>
<dbReference type="SUPFAM" id="SSF51905">
    <property type="entry name" value="FAD/NAD(P)-binding domain"/>
    <property type="match status" value="1"/>
</dbReference>
<evidence type="ECO:0000256" key="4">
    <source>
        <dbReference type="ARBA" id="ARBA00023002"/>
    </source>
</evidence>
<keyword evidence="8" id="KW-1185">Reference proteome</keyword>
<dbReference type="InterPro" id="IPR036188">
    <property type="entry name" value="FAD/NAD-bd_sf"/>
</dbReference>
<evidence type="ECO:0000256" key="3">
    <source>
        <dbReference type="ARBA" id="ARBA00022827"/>
    </source>
</evidence>
<reference evidence="8" key="1">
    <citation type="journal article" date="2019" name="Int. J. Syst. Evol. Microbiol.">
        <title>The Global Catalogue of Microorganisms (GCM) 10K type strain sequencing project: providing services to taxonomists for standard genome sequencing and annotation.</title>
        <authorList>
            <consortium name="The Broad Institute Genomics Platform"/>
            <consortium name="The Broad Institute Genome Sequencing Center for Infectious Disease"/>
            <person name="Wu L."/>
            <person name="Ma J."/>
        </authorList>
    </citation>
    <scope>NUCLEOTIDE SEQUENCE [LARGE SCALE GENOMIC DNA]</scope>
    <source>
        <strain evidence="8">CGMCC 4.1641</strain>
    </source>
</reference>
<evidence type="ECO:0000313" key="7">
    <source>
        <dbReference type="EMBL" id="MFC4302412.1"/>
    </source>
</evidence>
<dbReference type="Pfam" id="PF01266">
    <property type="entry name" value="DAO"/>
    <property type="match status" value="1"/>
</dbReference>
<dbReference type="PANTHER" id="PTHR43104">
    <property type="entry name" value="L-2-HYDROXYGLUTARATE DEHYDROGENASE, MITOCHONDRIAL"/>
    <property type="match status" value="1"/>
</dbReference>
<comment type="similarity">
    <text evidence="5">Belongs to the L2HGDH family.</text>
</comment>
<dbReference type="NCBIfam" id="NF008726">
    <property type="entry name" value="PRK11728.1"/>
    <property type="match status" value="1"/>
</dbReference>
<evidence type="ECO:0000313" key="8">
    <source>
        <dbReference type="Proteomes" id="UP001595755"/>
    </source>
</evidence>
<keyword evidence="4 7" id="KW-0560">Oxidoreductase</keyword>
<evidence type="ECO:0000256" key="5">
    <source>
        <dbReference type="ARBA" id="ARBA00037941"/>
    </source>
</evidence>
<dbReference type="Gene3D" id="3.30.9.10">
    <property type="entry name" value="D-Amino Acid Oxidase, subunit A, domain 2"/>
    <property type="match status" value="1"/>
</dbReference>